<protein>
    <submittedName>
        <fullName evidence="3">YciI family protein</fullName>
    </submittedName>
</protein>
<dbReference type="PANTHER" id="PTHR37828:SF1">
    <property type="entry name" value="YCII-RELATED DOMAIN-CONTAINING PROTEIN"/>
    <property type="match status" value="1"/>
</dbReference>
<dbReference type="InterPro" id="IPR011008">
    <property type="entry name" value="Dimeric_a/b-barrel"/>
</dbReference>
<dbReference type="Pfam" id="PF03795">
    <property type="entry name" value="YCII"/>
    <property type="match status" value="1"/>
</dbReference>
<evidence type="ECO:0000313" key="4">
    <source>
        <dbReference type="Proteomes" id="UP001332192"/>
    </source>
</evidence>
<dbReference type="Gene3D" id="3.30.70.1060">
    <property type="entry name" value="Dimeric alpha+beta barrel"/>
    <property type="match status" value="1"/>
</dbReference>
<reference evidence="3 4" key="1">
    <citation type="journal article" date="2024" name="Front. Microbiol.">
        <title>Novel thermophilic genera Geochorda gen. nov. and Carboxydochorda gen. nov. from the deep terrestrial subsurface reveal the ecophysiological diversity in the class Limnochordia.</title>
        <authorList>
            <person name="Karnachuk O.V."/>
            <person name="Lukina A.P."/>
            <person name="Avakyan M.R."/>
            <person name="Kadnikov V.V."/>
            <person name="Begmatov S."/>
            <person name="Beletsky A.V."/>
            <person name="Vlasova K.G."/>
            <person name="Novikov A.A."/>
            <person name="Shcherbakova V.A."/>
            <person name="Mardanov A.V."/>
            <person name="Ravin N.V."/>
        </authorList>
    </citation>
    <scope>NUCLEOTIDE SEQUENCE [LARGE SCALE GENOMIC DNA]</scope>
    <source>
        <strain evidence="3 4">L945</strain>
    </source>
</reference>
<keyword evidence="4" id="KW-1185">Reference proteome</keyword>
<dbReference type="Proteomes" id="UP001332192">
    <property type="component" value="Chromosome"/>
</dbReference>
<dbReference type="PANTHER" id="PTHR37828">
    <property type="entry name" value="GSR2449 PROTEIN"/>
    <property type="match status" value="1"/>
</dbReference>
<evidence type="ECO:0000256" key="1">
    <source>
        <dbReference type="ARBA" id="ARBA00007689"/>
    </source>
</evidence>
<accession>A0ABZ1BVG2</accession>
<dbReference type="RefSeq" id="WP_324715763.1">
    <property type="nucleotide sequence ID" value="NZ_CP141615.1"/>
</dbReference>
<evidence type="ECO:0000259" key="2">
    <source>
        <dbReference type="Pfam" id="PF03795"/>
    </source>
</evidence>
<dbReference type="InterPro" id="IPR005545">
    <property type="entry name" value="YCII"/>
</dbReference>
<proteinExistence type="inferred from homology"/>
<dbReference type="SUPFAM" id="SSF54909">
    <property type="entry name" value="Dimeric alpha+beta barrel"/>
    <property type="match status" value="1"/>
</dbReference>
<organism evidence="3 4">
    <name type="scientific">Carboxydichorda subterranea</name>
    <dbReference type="NCBI Taxonomy" id="3109565"/>
    <lineage>
        <taxon>Bacteria</taxon>
        <taxon>Bacillati</taxon>
        <taxon>Bacillota</taxon>
        <taxon>Limnochordia</taxon>
        <taxon>Limnochordales</taxon>
        <taxon>Geochordaceae</taxon>
        <taxon>Carboxydichorda</taxon>
    </lineage>
</organism>
<comment type="similarity">
    <text evidence="1">Belongs to the YciI family.</text>
</comment>
<gene>
    <name evidence="3" type="ORF">U7230_10325</name>
</gene>
<sequence>MLHAVALLWIVDAEANARLRPAHLEYVGRLYREGKVALAGPFADGRGGMVIYRVASMDEAHRLVLDDPVVQGGARRFTLLEWKPLDLGAPGGTSR</sequence>
<evidence type="ECO:0000313" key="3">
    <source>
        <dbReference type="EMBL" id="WRP16490.1"/>
    </source>
</evidence>
<dbReference type="EMBL" id="CP141615">
    <property type="protein sequence ID" value="WRP16490.1"/>
    <property type="molecule type" value="Genomic_DNA"/>
</dbReference>
<name>A0ABZ1BVG2_9FIRM</name>
<feature type="domain" description="YCII-related" evidence="2">
    <location>
        <begin position="14"/>
        <end position="83"/>
    </location>
</feature>